<organism evidence="5 6">
    <name type="scientific">Devosia sediminis</name>
    <dbReference type="NCBI Taxonomy" id="2798801"/>
    <lineage>
        <taxon>Bacteria</taxon>
        <taxon>Pseudomonadati</taxon>
        <taxon>Pseudomonadota</taxon>
        <taxon>Alphaproteobacteria</taxon>
        <taxon>Hyphomicrobiales</taxon>
        <taxon>Devosiaceae</taxon>
        <taxon>Devosia</taxon>
    </lineage>
</organism>
<proteinExistence type="predicted"/>
<gene>
    <name evidence="5" type="ORF">JEQ47_12685</name>
</gene>
<feature type="domain" description="HTH hxlR-type" evidence="4">
    <location>
        <begin position="23"/>
        <end position="123"/>
    </location>
</feature>
<dbReference type="GO" id="GO:0003677">
    <property type="term" value="F:DNA binding"/>
    <property type="evidence" value="ECO:0007669"/>
    <property type="project" value="UniProtKB-KW"/>
</dbReference>
<dbReference type="Pfam" id="PF01638">
    <property type="entry name" value="HxlR"/>
    <property type="match status" value="1"/>
</dbReference>
<evidence type="ECO:0000256" key="2">
    <source>
        <dbReference type="ARBA" id="ARBA00023125"/>
    </source>
</evidence>
<evidence type="ECO:0000313" key="6">
    <source>
        <dbReference type="Proteomes" id="UP000602124"/>
    </source>
</evidence>
<keyword evidence="6" id="KW-1185">Reference proteome</keyword>
<evidence type="ECO:0000313" key="5">
    <source>
        <dbReference type="EMBL" id="MBJ3785578.1"/>
    </source>
</evidence>
<protein>
    <submittedName>
        <fullName evidence="5">Helix-turn-helix transcriptional regulator</fullName>
    </submittedName>
</protein>
<dbReference type="Proteomes" id="UP000602124">
    <property type="component" value="Unassembled WGS sequence"/>
</dbReference>
<dbReference type="InterPro" id="IPR036390">
    <property type="entry name" value="WH_DNA-bd_sf"/>
</dbReference>
<dbReference type="PANTHER" id="PTHR33204">
    <property type="entry name" value="TRANSCRIPTIONAL REGULATOR, MARR FAMILY"/>
    <property type="match status" value="1"/>
</dbReference>
<comment type="caution">
    <text evidence="5">The sequence shown here is derived from an EMBL/GenBank/DDBJ whole genome shotgun (WGS) entry which is preliminary data.</text>
</comment>
<reference evidence="5" key="1">
    <citation type="submission" date="2020-12" db="EMBL/GenBank/DDBJ databases">
        <title>Devosia sp. MSA67 isolated from Mo River.</title>
        <authorList>
            <person name="Ma F."/>
            <person name="Zi Z."/>
        </authorList>
    </citation>
    <scope>NUCLEOTIDE SEQUENCE</scope>
    <source>
        <strain evidence="5">MSA67</strain>
    </source>
</reference>
<evidence type="ECO:0000256" key="1">
    <source>
        <dbReference type="ARBA" id="ARBA00023015"/>
    </source>
</evidence>
<keyword evidence="2" id="KW-0238">DNA-binding</keyword>
<sequence>MEAHMPLPDKSTSLTDTSQHANCSAMSDVLNRIGDKWSVMVVGMLGRNGTLRFNELKRMINGVSQRMLTLTLRNLERDGLVTRTIYPEVPPRVEYSLTELGKTLQVPISALWDWSAENHHAIIDARAIYDSREVAVAAEAPRKIAYARG</sequence>
<dbReference type="EMBL" id="JAEKMH010000002">
    <property type="protein sequence ID" value="MBJ3785578.1"/>
    <property type="molecule type" value="Genomic_DNA"/>
</dbReference>
<evidence type="ECO:0000259" key="4">
    <source>
        <dbReference type="PROSITE" id="PS51118"/>
    </source>
</evidence>
<dbReference type="AlphaFoldDB" id="A0A934IZJ1"/>
<accession>A0A934IZJ1</accession>
<evidence type="ECO:0000256" key="3">
    <source>
        <dbReference type="ARBA" id="ARBA00023163"/>
    </source>
</evidence>
<dbReference type="PANTHER" id="PTHR33204:SF39">
    <property type="entry name" value="TRANSCRIPTIONAL REGULATORY PROTEIN"/>
    <property type="match status" value="1"/>
</dbReference>
<name>A0A934IZJ1_9HYPH</name>
<keyword evidence="3" id="KW-0804">Transcription</keyword>
<dbReference type="SUPFAM" id="SSF46785">
    <property type="entry name" value="Winged helix' DNA-binding domain"/>
    <property type="match status" value="1"/>
</dbReference>
<keyword evidence="1" id="KW-0805">Transcription regulation</keyword>
<dbReference type="InterPro" id="IPR036388">
    <property type="entry name" value="WH-like_DNA-bd_sf"/>
</dbReference>
<dbReference type="PROSITE" id="PS51118">
    <property type="entry name" value="HTH_HXLR"/>
    <property type="match status" value="1"/>
</dbReference>
<dbReference type="InterPro" id="IPR002577">
    <property type="entry name" value="HTH_HxlR"/>
</dbReference>
<dbReference type="Gene3D" id="1.10.10.10">
    <property type="entry name" value="Winged helix-like DNA-binding domain superfamily/Winged helix DNA-binding domain"/>
    <property type="match status" value="1"/>
</dbReference>